<feature type="domain" description="TonB-dependent receptor-like beta-barrel" evidence="13">
    <location>
        <begin position="274"/>
        <end position="624"/>
    </location>
</feature>
<dbReference type="Gene3D" id="2.170.130.10">
    <property type="entry name" value="TonB-dependent receptor, plug domain"/>
    <property type="match status" value="1"/>
</dbReference>
<evidence type="ECO:0000256" key="10">
    <source>
        <dbReference type="PROSITE-ProRule" id="PRU01360"/>
    </source>
</evidence>
<dbReference type="EMBL" id="JBEXAC010000002">
    <property type="protein sequence ID" value="MET6998730.1"/>
    <property type="molecule type" value="Genomic_DNA"/>
</dbReference>
<sequence>MRRNLYTYAAIITALFTINTVTNAQDTAQTNHLNEVIVTASKFAQKQGETGKVITVLTRDYLEKNSGKSLTAILNNQAGLMINGAESPLGNNQEVYLRGGVTGNTLILIDGIPVNDASQIANSFDLNFINPELIDRIEILRGSQSTLYGSDAVAGVINIITRKPGEKKAGIYANGSYGTFNTYQGSAALNGTINKFSYILGYKYQKSDGFSTANDSLGKNDFDKDGFKQNNVFAKLAFQATDRWKVQYMLNLSDYKTDLDAGAFTDDKAYNAHNKYIQNAISSKLDFGKGSWNIVYSYQRNQRNLSKDSSYIPVGPFPTKYVDGEYVSNTHQIETFVNWDVTREIQLLAGADYRTSSTDQHYSYIGTYPGAAMETTRLGKDSAHSNQFSHYASLLLHNLGGFNLELGGRFNYHNIYGNNQTISFNPSYLINDQHKFFINLSSAYKVPSLYQLYSEFGNRLLKPESSVNYEGGYQASVLKDRLNFRVVGFKRDTRDLIVFFTEPVTYKSYYINNDKQTAYGAELEATWNITDQVKLQANYTYTDGKISLQDTSYYNLYRMPKHAVNAALGYQATPALYLSTQFKYLTKRWEPGNTRSLDPYYTIDIYGEYKVCKGVKVFADFRNITDQEYFTIRGYNNRKFNFTAGISCNF</sequence>
<reference evidence="15 16" key="1">
    <citation type="submission" date="2024-06" db="EMBL/GenBank/DDBJ databases">
        <title>Chitinophaga defluvii sp. nov., isolated from municipal sewage.</title>
        <authorList>
            <person name="Zhang L."/>
        </authorList>
    </citation>
    <scope>NUCLEOTIDE SEQUENCE [LARGE SCALE GENOMIC DNA]</scope>
    <source>
        <strain evidence="15 16">H8</strain>
    </source>
</reference>
<dbReference type="InterPro" id="IPR036942">
    <property type="entry name" value="Beta-barrel_TonB_sf"/>
</dbReference>
<keyword evidence="4 10" id="KW-0812">Transmembrane</keyword>
<evidence type="ECO:0000256" key="4">
    <source>
        <dbReference type="ARBA" id="ARBA00022692"/>
    </source>
</evidence>
<comment type="subcellular location">
    <subcellularLocation>
        <location evidence="1 10">Cell outer membrane</location>
        <topology evidence="1 10">Multi-pass membrane protein</topology>
    </subcellularLocation>
</comment>
<evidence type="ECO:0000256" key="11">
    <source>
        <dbReference type="RuleBase" id="RU003357"/>
    </source>
</evidence>
<accession>A0ABV2T6S4</accession>
<dbReference type="Gene3D" id="2.40.170.20">
    <property type="entry name" value="TonB-dependent receptor, beta-barrel domain"/>
    <property type="match status" value="1"/>
</dbReference>
<keyword evidence="5 12" id="KW-0732">Signal</keyword>
<dbReference type="InterPro" id="IPR012910">
    <property type="entry name" value="Plug_dom"/>
</dbReference>
<keyword evidence="16" id="KW-1185">Reference proteome</keyword>
<dbReference type="PROSITE" id="PS52016">
    <property type="entry name" value="TONB_DEPENDENT_REC_3"/>
    <property type="match status" value="1"/>
</dbReference>
<dbReference type="Pfam" id="PF07715">
    <property type="entry name" value="Plug"/>
    <property type="match status" value="1"/>
</dbReference>
<feature type="signal peptide" evidence="12">
    <location>
        <begin position="1"/>
        <end position="24"/>
    </location>
</feature>
<keyword evidence="3 10" id="KW-1134">Transmembrane beta strand</keyword>
<feature type="chain" id="PRO_5047026108" evidence="12">
    <location>
        <begin position="25"/>
        <end position="650"/>
    </location>
</feature>
<keyword evidence="7 10" id="KW-0472">Membrane</keyword>
<evidence type="ECO:0000313" key="15">
    <source>
        <dbReference type="EMBL" id="MET6998730.1"/>
    </source>
</evidence>
<evidence type="ECO:0000256" key="2">
    <source>
        <dbReference type="ARBA" id="ARBA00022448"/>
    </source>
</evidence>
<dbReference type="CDD" id="cd01347">
    <property type="entry name" value="ligand_gated_channel"/>
    <property type="match status" value="1"/>
</dbReference>
<dbReference type="InterPro" id="IPR039426">
    <property type="entry name" value="TonB-dep_rcpt-like"/>
</dbReference>
<keyword evidence="6 11" id="KW-0798">TonB box</keyword>
<proteinExistence type="inferred from homology"/>
<evidence type="ECO:0000259" key="13">
    <source>
        <dbReference type="Pfam" id="PF00593"/>
    </source>
</evidence>
<dbReference type="Pfam" id="PF00593">
    <property type="entry name" value="TonB_dep_Rec_b-barrel"/>
    <property type="match status" value="1"/>
</dbReference>
<keyword evidence="8 15" id="KW-0675">Receptor</keyword>
<dbReference type="SUPFAM" id="SSF56935">
    <property type="entry name" value="Porins"/>
    <property type="match status" value="1"/>
</dbReference>
<keyword evidence="9 10" id="KW-0998">Cell outer membrane</keyword>
<evidence type="ECO:0000256" key="9">
    <source>
        <dbReference type="ARBA" id="ARBA00023237"/>
    </source>
</evidence>
<keyword evidence="2 10" id="KW-0813">Transport</keyword>
<comment type="similarity">
    <text evidence="10 11">Belongs to the TonB-dependent receptor family.</text>
</comment>
<evidence type="ECO:0000256" key="3">
    <source>
        <dbReference type="ARBA" id="ARBA00022452"/>
    </source>
</evidence>
<dbReference type="InterPro" id="IPR037066">
    <property type="entry name" value="Plug_dom_sf"/>
</dbReference>
<evidence type="ECO:0000256" key="8">
    <source>
        <dbReference type="ARBA" id="ARBA00023170"/>
    </source>
</evidence>
<name>A0ABV2T6S4_9BACT</name>
<dbReference type="RefSeq" id="WP_354661370.1">
    <property type="nucleotide sequence ID" value="NZ_JBEXAC010000002.1"/>
</dbReference>
<evidence type="ECO:0000256" key="1">
    <source>
        <dbReference type="ARBA" id="ARBA00004571"/>
    </source>
</evidence>
<evidence type="ECO:0000256" key="12">
    <source>
        <dbReference type="SAM" id="SignalP"/>
    </source>
</evidence>
<evidence type="ECO:0000256" key="5">
    <source>
        <dbReference type="ARBA" id="ARBA00022729"/>
    </source>
</evidence>
<comment type="caution">
    <text evidence="15">The sequence shown here is derived from an EMBL/GenBank/DDBJ whole genome shotgun (WGS) entry which is preliminary data.</text>
</comment>
<evidence type="ECO:0000256" key="7">
    <source>
        <dbReference type="ARBA" id="ARBA00023136"/>
    </source>
</evidence>
<protein>
    <submittedName>
        <fullName evidence="15">TonB-dependent receptor</fullName>
    </submittedName>
</protein>
<feature type="domain" description="TonB-dependent receptor plug" evidence="14">
    <location>
        <begin position="49"/>
        <end position="156"/>
    </location>
</feature>
<organism evidence="15 16">
    <name type="scientific">Chitinophaga defluvii</name>
    <dbReference type="NCBI Taxonomy" id="3163343"/>
    <lineage>
        <taxon>Bacteria</taxon>
        <taxon>Pseudomonadati</taxon>
        <taxon>Bacteroidota</taxon>
        <taxon>Chitinophagia</taxon>
        <taxon>Chitinophagales</taxon>
        <taxon>Chitinophagaceae</taxon>
        <taxon>Chitinophaga</taxon>
    </lineage>
</organism>
<evidence type="ECO:0000256" key="6">
    <source>
        <dbReference type="ARBA" id="ARBA00023077"/>
    </source>
</evidence>
<dbReference type="Proteomes" id="UP001549749">
    <property type="component" value="Unassembled WGS sequence"/>
</dbReference>
<dbReference type="PANTHER" id="PTHR30069:SF29">
    <property type="entry name" value="HEMOGLOBIN AND HEMOGLOBIN-HAPTOGLOBIN-BINDING PROTEIN 1-RELATED"/>
    <property type="match status" value="1"/>
</dbReference>
<evidence type="ECO:0000259" key="14">
    <source>
        <dbReference type="Pfam" id="PF07715"/>
    </source>
</evidence>
<gene>
    <name evidence="15" type="ORF">ABR189_15205</name>
</gene>
<evidence type="ECO:0000313" key="16">
    <source>
        <dbReference type="Proteomes" id="UP001549749"/>
    </source>
</evidence>
<dbReference type="PANTHER" id="PTHR30069">
    <property type="entry name" value="TONB-DEPENDENT OUTER MEMBRANE RECEPTOR"/>
    <property type="match status" value="1"/>
</dbReference>
<dbReference type="InterPro" id="IPR000531">
    <property type="entry name" value="Beta-barrel_TonB"/>
</dbReference>